<evidence type="ECO:0000313" key="7">
    <source>
        <dbReference type="Proteomes" id="UP000248975"/>
    </source>
</evidence>
<dbReference type="GO" id="GO:0005737">
    <property type="term" value="C:cytoplasm"/>
    <property type="evidence" value="ECO:0007669"/>
    <property type="project" value="UniProtKB-SubCell"/>
</dbReference>
<dbReference type="CDD" id="cd18081">
    <property type="entry name" value="RlmH-like"/>
    <property type="match status" value="1"/>
</dbReference>
<dbReference type="InterPro" id="IPR029026">
    <property type="entry name" value="tRNA_m1G_MTases_N"/>
</dbReference>
<evidence type="ECO:0000256" key="2">
    <source>
        <dbReference type="ARBA" id="ARBA00022679"/>
    </source>
</evidence>
<evidence type="ECO:0000256" key="1">
    <source>
        <dbReference type="ARBA" id="ARBA00022603"/>
    </source>
</evidence>
<reference evidence="6 7" key="1">
    <citation type="submission" date="2017-08" db="EMBL/GenBank/DDBJ databases">
        <title>Infants hospitalized years apart are colonized by the same room-sourced microbial strains.</title>
        <authorList>
            <person name="Brooks B."/>
            <person name="Olm M.R."/>
            <person name="Firek B.A."/>
            <person name="Baker R."/>
            <person name="Thomas B.C."/>
            <person name="Morowitz M.J."/>
            <person name="Banfield J.F."/>
        </authorList>
    </citation>
    <scope>NUCLEOTIDE SEQUENCE [LARGE SCALE GENOMIC DNA]</scope>
    <source>
        <strain evidence="6">S2_003_000_R2_11</strain>
    </source>
</reference>
<comment type="caution">
    <text evidence="6">The sequence shown here is derived from an EMBL/GenBank/DDBJ whole genome shotgun (WGS) entry which is preliminary data.</text>
</comment>
<dbReference type="EC" id="2.1.1.177" evidence="5"/>
<evidence type="ECO:0000256" key="4">
    <source>
        <dbReference type="ARBA" id="ARBA00038303"/>
    </source>
</evidence>
<dbReference type="PANTHER" id="PTHR33603:SF1">
    <property type="entry name" value="RIBOSOMAL RNA LARGE SUBUNIT METHYLTRANSFERASE H"/>
    <property type="match status" value="1"/>
</dbReference>
<dbReference type="SUPFAM" id="SSF75217">
    <property type="entry name" value="alpha/beta knot"/>
    <property type="match status" value="1"/>
</dbReference>
<dbReference type="PANTHER" id="PTHR33603">
    <property type="entry name" value="METHYLTRANSFERASE"/>
    <property type="match status" value="1"/>
</dbReference>
<keyword evidence="3 5" id="KW-0949">S-adenosyl-L-methionine</keyword>
<comment type="catalytic activity">
    <reaction evidence="5">
        <text>pseudouridine(1915) in 23S rRNA + S-adenosyl-L-methionine = N(3)-methylpseudouridine(1915) in 23S rRNA + S-adenosyl-L-homocysteine + H(+)</text>
        <dbReference type="Rhea" id="RHEA:42752"/>
        <dbReference type="Rhea" id="RHEA-COMP:10221"/>
        <dbReference type="Rhea" id="RHEA-COMP:10222"/>
        <dbReference type="ChEBI" id="CHEBI:15378"/>
        <dbReference type="ChEBI" id="CHEBI:57856"/>
        <dbReference type="ChEBI" id="CHEBI:59789"/>
        <dbReference type="ChEBI" id="CHEBI:65314"/>
        <dbReference type="ChEBI" id="CHEBI:74486"/>
        <dbReference type="EC" id="2.1.1.177"/>
    </reaction>
</comment>
<feature type="binding site" evidence="5">
    <location>
        <begin position="123"/>
        <end position="128"/>
    </location>
    <ligand>
        <name>S-adenosyl-L-methionine</name>
        <dbReference type="ChEBI" id="CHEBI:59789"/>
    </ligand>
</feature>
<keyword evidence="2 5" id="KW-0808">Transferase</keyword>
<evidence type="ECO:0000256" key="5">
    <source>
        <dbReference type="HAMAP-Rule" id="MF_00658"/>
    </source>
</evidence>
<feature type="binding site" evidence="5">
    <location>
        <position position="72"/>
    </location>
    <ligand>
        <name>S-adenosyl-L-methionine</name>
        <dbReference type="ChEBI" id="CHEBI:59789"/>
    </ligand>
</feature>
<comment type="similarity">
    <text evidence="4 5">Belongs to the RNA methyltransferase RlmH family.</text>
</comment>
<sequence>MRLHVCAVGRLRAGPERALTDDYRERFDRTGRALSLGPLSEHEVEDRKGGGMSAEADLLARAIPQGAVVVALDERGQMLTSPEFAKRLADWRDGGRQDVAFIIGGADGIAPALRDRADLLISFGRMVWPHMLVRVMLAEQIYRAATILSGSPYHRV</sequence>
<organism evidence="6 7">
    <name type="scientific">Cereibacter sphaeroides</name>
    <name type="common">Rhodobacter sphaeroides</name>
    <dbReference type="NCBI Taxonomy" id="1063"/>
    <lineage>
        <taxon>Bacteria</taxon>
        <taxon>Pseudomonadati</taxon>
        <taxon>Pseudomonadota</taxon>
        <taxon>Alphaproteobacteria</taxon>
        <taxon>Rhodobacterales</taxon>
        <taxon>Paracoccaceae</taxon>
        <taxon>Cereibacter</taxon>
    </lineage>
</organism>
<dbReference type="InterPro" id="IPR029028">
    <property type="entry name" value="Alpha/beta_knot_MTases"/>
</dbReference>
<protein>
    <recommendedName>
        <fullName evidence="5">Ribosomal RNA large subunit methyltransferase H</fullName>
        <ecNumber evidence="5">2.1.1.177</ecNumber>
    </recommendedName>
    <alternativeName>
        <fullName evidence="5">23S rRNA (pseudouridine1915-N3)-methyltransferase</fullName>
    </alternativeName>
    <alternativeName>
        <fullName evidence="5">23S rRNA m3Psi1915 methyltransferase</fullName>
    </alternativeName>
    <alternativeName>
        <fullName evidence="5">rRNA (pseudouridine-N3-)-methyltransferase RlmH</fullName>
    </alternativeName>
</protein>
<dbReference type="AlphaFoldDB" id="A0A2W5SAA7"/>
<gene>
    <name evidence="5" type="primary">rlmH</name>
    <name evidence="6" type="ORF">DI533_11810</name>
</gene>
<dbReference type="EMBL" id="QFQS01000002">
    <property type="protein sequence ID" value="PZQ97832.1"/>
    <property type="molecule type" value="Genomic_DNA"/>
</dbReference>
<keyword evidence="1 5" id="KW-0489">Methyltransferase</keyword>
<comment type="subunit">
    <text evidence="5">Homodimer.</text>
</comment>
<dbReference type="NCBIfam" id="NF000988">
    <property type="entry name" value="PRK00103.2-2"/>
    <property type="match status" value="1"/>
</dbReference>
<comment type="function">
    <text evidence="5">Specifically methylates the pseudouridine at position 1915 (m3Psi1915) in 23S rRNA.</text>
</comment>
<evidence type="ECO:0000313" key="6">
    <source>
        <dbReference type="EMBL" id="PZQ97832.1"/>
    </source>
</evidence>
<feature type="binding site" evidence="5">
    <location>
        <position position="104"/>
    </location>
    <ligand>
        <name>S-adenosyl-L-methionine</name>
        <dbReference type="ChEBI" id="CHEBI:59789"/>
    </ligand>
</feature>
<accession>A0A2W5SAA7</accession>
<proteinExistence type="inferred from homology"/>
<dbReference type="InterPro" id="IPR003742">
    <property type="entry name" value="RlmH-like"/>
</dbReference>
<dbReference type="GO" id="GO:0070038">
    <property type="term" value="F:rRNA (pseudouridine-N3-)-methyltransferase activity"/>
    <property type="evidence" value="ECO:0007669"/>
    <property type="project" value="UniProtKB-UniRule"/>
</dbReference>
<dbReference type="Gene3D" id="3.40.1280.10">
    <property type="match status" value="1"/>
</dbReference>
<name>A0A2W5SAA7_CERSP</name>
<dbReference type="HAMAP" id="MF_00658">
    <property type="entry name" value="23SrRNA_methyltr_H"/>
    <property type="match status" value="1"/>
</dbReference>
<keyword evidence="5" id="KW-0698">rRNA processing</keyword>
<dbReference type="NCBIfam" id="NF000989">
    <property type="entry name" value="PRK00103.2-3"/>
    <property type="match status" value="1"/>
</dbReference>
<comment type="subcellular location">
    <subcellularLocation>
        <location evidence="5">Cytoplasm</location>
    </subcellularLocation>
</comment>
<dbReference type="Proteomes" id="UP000248975">
    <property type="component" value="Unassembled WGS sequence"/>
</dbReference>
<dbReference type="Pfam" id="PF02590">
    <property type="entry name" value="SPOUT_MTase"/>
    <property type="match status" value="1"/>
</dbReference>
<dbReference type="PIRSF" id="PIRSF004505">
    <property type="entry name" value="MT_bac"/>
    <property type="match status" value="1"/>
</dbReference>
<keyword evidence="5" id="KW-0963">Cytoplasm</keyword>
<evidence type="ECO:0000256" key="3">
    <source>
        <dbReference type="ARBA" id="ARBA00022691"/>
    </source>
</evidence>